<keyword evidence="4" id="KW-1185">Reference proteome</keyword>
<name>A0A1E5H7L8_9ENTE</name>
<evidence type="ECO:0000259" key="2">
    <source>
        <dbReference type="Pfam" id="PF00135"/>
    </source>
</evidence>
<dbReference type="EMBL" id="MIJY01000001">
    <property type="protein sequence ID" value="OEG20825.1"/>
    <property type="molecule type" value="Genomic_DNA"/>
</dbReference>
<reference evidence="4" key="1">
    <citation type="submission" date="2016-09" db="EMBL/GenBank/DDBJ databases">
        <authorList>
            <person name="Gulvik C.A."/>
        </authorList>
    </citation>
    <scope>NUCLEOTIDE SEQUENCE [LARGE SCALE GENOMIC DNA]</scope>
    <source>
        <strain evidence="4">LMG 8895</strain>
    </source>
</reference>
<feature type="signal peptide" evidence="1">
    <location>
        <begin position="1"/>
        <end position="24"/>
    </location>
</feature>
<dbReference type="Pfam" id="PF00135">
    <property type="entry name" value="COesterase"/>
    <property type="match status" value="1"/>
</dbReference>
<feature type="domain" description="Carboxylesterase type B" evidence="2">
    <location>
        <begin position="41"/>
        <end position="362"/>
    </location>
</feature>
<dbReference type="InterPro" id="IPR002018">
    <property type="entry name" value="CarbesteraseB"/>
</dbReference>
<sequence length="572" mass="63265">MQKRKVSWGLLLLAMVTLGGCNQANQSKNDKEGEKEAVSVVRETAFGKVKGSEEKDALIWLGIPYGGDTAKEARWKAPTDPEPWEDERDATKAGSVALQAGADGVTGSEDGLNLDIYRPNNDKKDLPVLVYVHGGNNQTGTAAEISGASFVADHDAIVVSVNYRLGPLGFNPLPALKDGSEEENSGNYALLDLSKSLDWVKENIENFGGDKDNVTMSGFSAGGRDVMAMLISPIFEGKFNKAISFSGGMTIADEKKSQDVYAEAIAPLVVEDGVKKDEAEAKKWLLSSDSEVKDYLYALDGDRLVSLMSNAGIRMNVFPHLFNDGYVIPEEGFDTTSYNSVPLMMLTGEQEFSLFGRFDPYFAKYIEDGKIDSDPEIANQYAFINKYGGQLYSLFNVEDSAEKMNKNYQSPIYGMEIEFGQDQAVVGEDMAKLGAFHGVFVPLLDTQSKNYAGLVGDAYESDGAKELSKMFQDYVYEFIKNGDPNGTDLPQWDEWKEDASDNLLFVNADKQKASAEMGSKEYDYEKVLEDIDKDTTITDEQKKELINKVMNGRWFSKGLDKKYDQLSEFDKE</sequence>
<accession>A0A1E5H7L8</accession>
<protein>
    <submittedName>
        <fullName evidence="3">Carboxylesterase</fullName>
    </submittedName>
</protein>
<evidence type="ECO:0000313" key="4">
    <source>
        <dbReference type="Proteomes" id="UP000095094"/>
    </source>
</evidence>
<dbReference type="Gene3D" id="3.40.50.1820">
    <property type="entry name" value="alpha/beta hydrolase"/>
    <property type="match status" value="1"/>
</dbReference>
<dbReference type="Proteomes" id="UP000095094">
    <property type="component" value="Unassembled WGS sequence"/>
</dbReference>
<comment type="caution">
    <text evidence="3">The sequence shown here is derived from an EMBL/GenBank/DDBJ whole genome shotgun (WGS) entry which is preliminary data.</text>
</comment>
<dbReference type="PANTHER" id="PTHR11559">
    <property type="entry name" value="CARBOXYLESTERASE"/>
    <property type="match status" value="1"/>
</dbReference>
<dbReference type="InterPro" id="IPR029058">
    <property type="entry name" value="AB_hydrolase_fold"/>
</dbReference>
<dbReference type="SUPFAM" id="SSF53474">
    <property type="entry name" value="alpha/beta-Hydrolases"/>
    <property type="match status" value="1"/>
</dbReference>
<evidence type="ECO:0000256" key="1">
    <source>
        <dbReference type="SAM" id="SignalP"/>
    </source>
</evidence>
<proteinExistence type="predicted"/>
<keyword evidence="1" id="KW-0732">Signal</keyword>
<evidence type="ECO:0000313" key="3">
    <source>
        <dbReference type="EMBL" id="OEG20825.1"/>
    </source>
</evidence>
<feature type="chain" id="PRO_5039537055" evidence="1">
    <location>
        <begin position="25"/>
        <end position="572"/>
    </location>
</feature>
<organism evidence="3 4">
    <name type="scientific">Enterococcus termitis</name>
    <dbReference type="NCBI Taxonomy" id="332950"/>
    <lineage>
        <taxon>Bacteria</taxon>
        <taxon>Bacillati</taxon>
        <taxon>Bacillota</taxon>
        <taxon>Bacilli</taxon>
        <taxon>Lactobacillales</taxon>
        <taxon>Enterococcaceae</taxon>
        <taxon>Enterococcus</taxon>
    </lineage>
</organism>
<dbReference type="InterPro" id="IPR050309">
    <property type="entry name" value="Type-B_Carboxylest/Lipase"/>
</dbReference>
<dbReference type="PROSITE" id="PS51257">
    <property type="entry name" value="PROKAR_LIPOPROTEIN"/>
    <property type="match status" value="1"/>
</dbReference>
<dbReference type="AlphaFoldDB" id="A0A1E5H7L8"/>
<gene>
    <name evidence="3" type="ORF">BCR25_02490</name>
</gene>